<dbReference type="PROSITE" id="PS51918">
    <property type="entry name" value="RADICAL_SAM"/>
    <property type="match status" value="1"/>
</dbReference>
<dbReference type="SFLD" id="SFLDG01067">
    <property type="entry name" value="SPASM/twitch_domain_containing"/>
    <property type="match status" value="1"/>
</dbReference>
<dbReference type="SUPFAM" id="SSF102114">
    <property type="entry name" value="Radical SAM enzymes"/>
    <property type="match status" value="1"/>
</dbReference>
<evidence type="ECO:0000313" key="7">
    <source>
        <dbReference type="EMBL" id="CAA6821525.1"/>
    </source>
</evidence>
<dbReference type="CDD" id="cd01335">
    <property type="entry name" value="Radical_SAM"/>
    <property type="match status" value="1"/>
</dbReference>
<evidence type="ECO:0000256" key="2">
    <source>
        <dbReference type="ARBA" id="ARBA00022691"/>
    </source>
</evidence>
<dbReference type="GO" id="GO:0003824">
    <property type="term" value="F:catalytic activity"/>
    <property type="evidence" value="ECO:0007669"/>
    <property type="project" value="InterPro"/>
</dbReference>
<dbReference type="Gene3D" id="3.20.20.70">
    <property type="entry name" value="Aldolase class I"/>
    <property type="match status" value="1"/>
</dbReference>
<evidence type="ECO:0000256" key="1">
    <source>
        <dbReference type="ARBA" id="ARBA00001966"/>
    </source>
</evidence>
<dbReference type="InterPro" id="IPR013785">
    <property type="entry name" value="Aldolase_TIM"/>
</dbReference>
<comment type="cofactor">
    <cofactor evidence="1">
        <name>[4Fe-4S] cluster</name>
        <dbReference type="ChEBI" id="CHEBI:49883"/>
    </cofactor>
</comment>
<dbReference type="EMBL" id="CACVAU010000063">
    <property type="protein sequence ID" value="CAA6821525.1"/>
    <property type="molecule type" value="Genomic_DNA"/>
</dbReference>
<evidence type="ECO:0000259" key="6">
    <source>
        <dbReference type="PROSITE" id="PS51918"/>
    </source>
</evidence>
<dbReference type="Pfam" id="PF04055">
    <property type="entry name" value="Radical_SAM"/>
    <property type="match status" value="1"/>
</dbReference>
<dbReference type="GO" id="GO:0051536">
    <property type="term" value="F:iron-sulfur cluster binding"/>
    <property type="evidence" value="ECO:0007669"/>
    <property type="project" value="UniProtKB-KW"/>
</dbReference>
<accession>A0A6S6TQF9</accession>
<keyword evidence="3" id="KW-0479">Metal-binding</keyword>
<sequence>MSQNYYHVTLASNFIKGFDKYKKRYSKVNLKASTFPEQFFVLKRNELSIGIDKATKLLNKLGNREDFLIVLVTNIGDLETYNDHETGLAQYLKQNYIDLLAVYTLDREKSFIPMRIEELTAKSFELNFDLEKNYETIRPRSISILPVKSGCQAKCDFCFSTYSVSEDLEKGLLENNSIERYLKLAKEKGASRAVITGGGEPTLIAEHKLLDMVKTSALYFPHKVVLISNAHTYAIEASNEIVKKIQALKEHGLTDLSISRHHYDDVRNEAIMKLHTPIENILELKKSGLITLNIRLIAVLQKGAIDSKEEIKNYLDWAGSFGVEQICFKELYVSTSSESYYHEFEANEFSYSRQVPLALVLEFCHEHGFKKVSELPWGAPVYEGKFNGNYFSIAAYTEPSLYWELVNGLSRSWNLMSNGDCLASLEDKHSFVEAQDIEAQDEVANEL</sequence>
<evidence type="ECO:0000256" key="4">
    <source>
        <dbReference type="ARBA" id="ARBA00023004"/>
    </source>
</evidence>
<dbReference type="AlphaFoldDB" id="A0A6S6TQF9"/>
<dbReference type="SFLD" id="SFLDS00029">
    <property type="entry name" value="Radical_SAM"/>
    <property type="match status" value="1"/>
</dbReference>
<name>A0A6S6TQF9_9BACT</name>
<protein>
    <submittedName>
        <fullName evidence="7">Radical SAM protein</fullName>
    </submittedName>
</protein>
<evidence type="ECO:0000256" key="5">
    <source>
        <dbReference type="ARBA" id="ARBA00023014"/>
    </source>
</evidence>
<dbReference type="InterPro" id="IPR058240">
    <property type="entry name" value="rSAM_sf"/>
</dbReference>
<gene>
    <name evidence="7" type="ORF">HELGO_WM5516</name>
</gene>
<proteinExistence type="predicted"/>
<keyword evidence="4" id="KW-0408">Iron</keyword>
<reference evidence="7" key="1">
    <citation type="submission" date="2020-01" db="EMBL/GenBank/DDBJ databases">
        <authorList>
            <person name="Meier V. D."/>
            <person name="Meier V D."/>
        </authorList>
    </citation>
    <scope>NUCLEOTIDE SEQUENCE</scope>
    <source>
        <strain evidence="7">HLG_WM_MAG_05</strain>
    </source>
</reference>
<keyword evidence="2" id="KW-0949">S-adenosyl-L-methionine</keyword>
<dbReference type="GO" id="GO:0046872">
    <property type="term" value="F:metal ion binding"/>
    <property type="evidence" value="ECO:0007669"/>
    <property type="project" value="UniProtKB-KW"/>
</dbReference>
<dbReference type="InterPro" id="IPR007197">
    <property type="entry name" value="rSAM"/>
</dbReference>
<organism evidence="7">
    <name type="scientific">uncultured Sulfurovum sp</name>
    <dbReference type="NCBI Taxonomy" id="269237"/>
    <lineage>
        <taxon>Bacteria</taxon>
        <taxon>Pseudomonadati</taxon>
        <taxon>Campylobacterota</taxon>
        <taxon>Epsilonproteobacteria</taxon>
        <taxon>Campylobacterales</taxon>
        <taxon>Sulfurovaceae</taxon>
        <taxon>Sulfurovum</taxon>
        <taxon>environmental samples</taxon>
    </lineage>
</organism>
<evidence type="ECO:0000256" key="3">
    <source>
        <dbReference type="ARBA" id="ARBA00022723"/>
    </source>
</evidence>
<feature type="domain" description="Radical SAM core" evidence="6">
    <location>
        <begin position="137"/>
        <end position="370"/>
    </location>
</feature>
<keyword evidence="5" id="KW-0411">Iron-sulfur</keyword>